<name>A0A1I1P266_9BACT</name>
<dbReference type="STRING" id="662367.SAMN05216167_10374"/>
<dbReference type="Pfam" id="PF14134">
    <property type="entry name" value="DUF4301"/>
    <property type="match status" value="1"/>
</dbReference>
<keyword evidence="3" id="KW-1185">Reference proteome</keyword>
<dbReference type="Proteomes" id="UP000198598">
    <property type="component" value="Unassembled WGS sequence"/>
</dbReference>
<feature type="domain" description="DUF4301" evidence="1">
    <location>
        <begin position="4"/>
        <end position="506"/>
    </location>
</feature>
<sequence length="510" mass="56795">MQFTEQDQDQILAQGISLDQIDQQIEHFVQGFPYLNVIKAATIGDGIVRVAEDQLAAHIHRFDNAAHERELVKFVPASGAATRMFKSLFAAMDGKSDKSVDEVFARIADFAFYEDLKAAMAAKGEDLDKAVSENDRKTVLRFLLTDDGLEYGTLPKGLLKFHNYADGPRTPVEEHLVEGAAYANSDGLVKIHFTVSPEHRDRFEKLIDEQKADYEAWLGVTFNISFSEQKKSTDTISVNLDNSPFRNADRDGGPGSLLFRPAGHGALIENLNDIDADIVFIKNIDNVVPDEIKEQTVTYKKVLAAVLLDAQQQIARIQGLLENDDVSDGYLAEADELFRRTLFTLPPEGFENLSKGEKLDYFRRKLDRPVRACGMVKNVGEPGGGPFWAKNQDGSVSLQVVESAQIDLTNPAQKSIFDEATHFNPVDLVCGLKDHHGRKYDLPAYRDPLTGFITGKSKDGKELKAQELPGLWNGAMADWNTIFVEVPLITFNPVKTVNDLLRKEHQPSES</sequence>
<gene>
    <name evidence="2" type="ORF">SAMN05216167_10374</name>
</gene>
<evidence type="ECO:0000313" key="2">
    <source>
        <dbReference type="EMBL" id="SFD03766.1"/>
    </source>
</evidence>
<evidence type="ECO:0000259" key="1">
    <source>
        <dbReference type="Pfam" id="PF14134"/>
    </source>
</evidence>
<accession>A0A1I1P266</accession>
<protein>
    <recommendedName>
        <fullName evidence="1">DUF4301 domain-containing protein</fullName>
    </recommendedName>
</protein>
<dbReference type="InterPro" id="IPR029044">
    <property type="entry name" value="Nucleotide-diphossugar_trans"/>
</dbReference>
<evidence type="ECO:0000313" key="3">
    <source>
        <dbReference type="Proteomes" id="UP000198598"/>
    </source>
</evidence>
<organism evidence="2 3">
    <name type="scientific">Spirosoma endophyticum</name>
    <dbReference type="NCBI Taxonomy" id="662367"/>
    <lineage>
        <taxon>Bacteria</taxon>
        <taxon>Pseudomonadati</taxon>
        <taxon>Bacteroidota</taxon>
        <taxon>Cytophagia</taxon>
        <taxon>Cytophagales</taxon>
        <taxon>Cytophagaceae</taxon>
        <taxon>Spirosoma</taxon>
    </lineage>
</organism>
<reference evidence="2 3" key="1">
    <citation type="submission" date="2016-10" db="EMBL/GenBank/DDBJ databases">
        <authorList>
            <person name="de Groot N.N."/>
        </authorList>
    </citation>
    <scope>NUCLEOTIDE SEQUENCE [LARGE SCALE GENOMIC DNA]</scope>
    <source>
        <strain evidence="2 3">DSM 26130</strain>
    </source>
</reference>
<dbReference type="AlphaFoldDB" id="A0A1I1P266"/>
<dbReference type="RefSeq" id="WP_093825350.1">
    <property type="nucleotide sequence ID" value="NZ_FOLQ01000003.1"/>
</dbReference>
<dbReference type="OrthoDB" id="5572060at2"/>
<dbReference type="EMBL" id="FOLQ01000003">
    <property type="protein sequence ID" value="SFD03766.1"/>
    <property type="molecule type" value="Genomic_DNA"/>
</dbReference>
<dbReference type="InterPro" id="IPR025393">
    <property type="entry name" value="DUF4301"/>
</dbReference>
<proteinExistence type="predicted"/>
<dbReference type="SUPFAM" id="SSF53448">
    <property type="entry name" value="Nucleotide-diphospho-sugar transferases"/>
    <property type="match status" value="1"/>
</dbReference>